<reference evidence="1 2" key="2">
    <citation type="journal article" date="2020" name="Antonie Van Leeuwenhoek">
        <title>Phylogenomic characterisation of a novel corynebacterial species pathogenic to animals.</title>
        <authorList>
            <person name="Moller J."/>
            <person name="Musella L."/>
            <person name="Melnikov V."/>
            <person name="Geissdorfer W."/>
            <person name="Burkovski A."/>
            <person name="Sangal V."/>
        </authorList>
    </citation>
    <scope>NUCLEOTIDE SEQUENCE [LARGE SCALE GENOMIC DNA]</scope>
    <source>
        <strain evidence="1 2">PO100/5</strain>
    </source>
</reference>
<accession>A0A7Y4LIF1</accession>
<gene>
    <name evidence="1" type="ORF">CBE74_01485</name>
</gene>
<reference evidence="1 2" key="1">
    <citation type="journal article" date="2014" name="BMC Vet. Res.">
        <title>First report of Corynebacterium pseudotuberculosis from caseous lymphadenitis lesions in Black Alentejano pig (Sus scrofa domesticus).</title>
        <authorList>
            <person name="Oliveira M."/>
            <person name="Barroco C."/>
            <person name="Mottola C."/>
            <person name="Santos R."/>
            <person name="Lemsaddek A."/>
            <person name="Tavares L."/>
            <person name="Semedo-Lemsaddek T."/>
        </authorList>
    </citation>
    <scope>NUCLEOTIDE SEQUENCE [LARGE SCALE GENOMIC DNA]</scope>
    <source>
        <strain evidence="1 2">PO100/5</strain>
    </source>
</reference>
<dbReference type="AlphaFoldDB" id="A0A7Y4LIF1"/>
<protein>
    <submittedName>
        <fullName evidence="1">Uncharacterized protein</fullName>
    </submittedName>
</protein>
<dbReference type="Proteomes" id="UP000195652">
    <property type="component" value="Chromosome"/>
</dbReference>
<dbReference type="EMBL" id="CP021417">
    <property type="protein sequence ID" value="ARU45392.1"/>
    <property type="molecule type" value="Genomic_DNA"/>
</dbReference>
<evidence type="ECO:0000313" key="1">
    <source>
        <dbReference type="EMBL" id="ARU45392.1"/>
    </source>
</evidence>
<organism evidence="1 2">
    <name type="scientific">Corynebacterium silvaticum</name>
    <dbReference type="NCBI Taxonomy" id="2320431"/>
    <lineage>
        <taxon>Bacteria</taxon>
        <taxon>Bacillati</taxon>
        <taxon>Actinomycetota</taxon>
        <taxon>Actinomycetes</taxon>
        <taxon>Mycobacteriales</taxon>
        <taxon>Corynebacteriaceae</taxon>
        <taxon>Corynebacterium</taxon>
    </lineage>
</organism>
<reference evidence="1 2" key="4">
    <citation type="journal article" date="2020" name="PLoS ONE">
        <title>Taxonomic classification of strain PO100/5 shows a broader geographic distribution and genetic markers of the recently described Corynebacterium silvaticum.</title>
        <authorList>
            <person name="Viana M.V.C."/>
            <person name="Profeta R."/>
            <person name="da Silva A.L."/>
            <person name="Hurtado R."/>
            <person name="Cerqueira J.C."/>
            <person name="Ribeiro B.F.S."/>
            <person name="Almeida M.O."/>
            <person name="Morais-Rodrigues F."/>
            <person name="Soares S.C."/>
            <person name="Oliveira M."/>
            <person name="Tavares L."/>
            <person name="Figueiredo H."/>
            <person name="Wattam A.R."/>
            <person name="Barh D."/>
            <person name="Ghosh P."/>
            <person name="Silva A."/>
            <person name="Azevedo V."/>
        </authorList>
    </citation>
    <scope>NUCLEOTIDE SEQUENCE [LARGE SCALE GENOMIC DNA]</scope>
    <source>
        <strain evidence="1 2">PO100/5</strain>
    </source>
</reference>
<dbReference type="OrthoDB" id="4409197at2"/>
<keyword evidence="2" id="KW-1185">Reference proteome</keyword>
<proteinExistence type="predicted"/>
<dbReference type="KEGG" id="csil:CBE74_01485"/>
<name>A0A7Y4LIF1_9CORY</name>
<sequence length="137" mass="15147">MTANWSLSSFGFYMNSLLKRHFAQENLVSSGAVELRAAWRPPSFVYAVFTVMSTRGLAYVGLEMDPIPASGNVTSEEDTAVKGWVAQLAGSPFAGDLDYEAEDRIQWLGKVSDNVPQHFSELRRMGTEVFLPLTDHG</sequence>
<dbReference type="GeneID" id="75006961"/>
<reference evidence="1 2" key="3">
    <citation type="journal article" date="2020" name="Int. J. Syst. Evol. Microbiol.">
        <title>Corynebacterium silvaticum sp. nov., a unique group of NTTB corynebacteria in wild boar and roe deer.</title>
        <authorList>
            <person name="Dangel A."/>
            <person name="Berger A."/>
            <person name="Rau J."/>
            <person name="Eisenberg T."/>
            <person name="Kampfer P."/>
            <person name="Margos G."/>
            <person name="Contzen M."/>
            <person name="Busse H.J."/>
            <person name="Konrad R."/>
            <person name="Peters M."/>
            <person name="Sting R."/>
            <person name="Sing A."/>
        </authorList>
    </citation>
    <scope>NUCLEOTIDE SEQUENCE [LARGE SCALE GENOMIC DNA]</scope>
    <source>
        <strain evidence="1 2">PO100/5</strain>
    </source>
</reference>
<evidence type="ECO:0000313" key="2">
    <source>
        <dbReference type="Proteomes" id="UP000195652"/>
    </source>
</evidence>
<dbReference type="RefSeq" id="WP_087453278.1">
    <property type="nucleotide sequence ID" value="NZ_CP021417.2"/>
</dbReference>